<evidence type="ECO:0000313" key="1">
    <source>
        <dbReference type="EMBL" id="AHM79459.1"/>
    </source>
</evidence>
<dbReference type="AlphaFoldDB" id="W8UHQ9"/>
<reference evidence="1 2" key="1">
    <citation type="journal article" date="2014" name="Proc. Natl. Acad. Sci. U.S.A.">
        <title>Molecular dissection of the evolution of carbapenem-resistant multilocus sequence type 258 Klebsiella pneumoniae.</title>
        <authorList>
            <person name="Deleo F.R."/>
            <person name="Chen L."/>
            <person name="Porcella S.F."/>
            <person name="Martens C.A."/>
            <person name="Kobayashi S.D."/>
            <person name="Porter A.R."/>
            <person name="Chavda K.D."/>
            <person name="Jacobs M.R."/>
            <person name="Mathema B."/>
            <person name="Olsen R.J."/>
            <person name="Bonomo R.A."/>
            <person name="Musser J.M."/>
            <person name="Kreiswirth B.N."/>
        </authorList>
    </citation>
    <scope>NUCLEOTIDE SEQUENCE [LARGE SCALE GENOMIC DNA]</scope>
    <source>
        <strain evidence="1">30684/NJST258_2</strain>
    </source>
</reference>
<dbReference type="HOGENOM" id="CLU_212096_0_0_6"/>
<organism evidence="1 2">
    <name type="scientific">Klebsiella pneumoniae 30684/NJST258_2</name>
    <dbReference type="NCBI Taxonomy" id="1420013"/>
    <lineage>
        <taxon>Bacteria</taxon>
        <taxon>Pseudomonadati</taxon>
        <taxon>Pseudomonadota</taxon>
        <taxon>Gammaproteobacteria</taxon>
        <taxon>Enterobacterales</taxon>
        <taxon>Enterobacteriaceae</taxon>
        <taxon>Klebsiella/Raoultella group</taxon>
        <taxon>Klebsiella</taxon>
        <taxon>Klebsiella pneumoniae complex</taxon>
    </lineage>
</organism>
<evidence type="ECO:0000313" key="2">
    <source>
        <dbReference type="Proteomes" id="UP000019586"/>
    </source>
</evidence>
<protein>
    <submittedName>
        <fullName evidence="1">Uncharacterized protein</fullName>
    </submittedName>
</protein>
<sequence>MHKLSFLNESPAEHCKSCSSSERFVSLIKTMTGIFPLARYV</sequence>
<dbReference type="EMBL" id="CP006918">
    <property type="protein sequence ID" value="AHM79459.1"/>
    <property type="molecule type" value="Genomic_DNA"/>
</dbReference>
<dbReference type="Proteomes" id="UP000019586">
    <property type="component" value="Chromosome"/>
</dbReference>
<dbReference type="KEGG" id="kps:KPNJ2_02679"/>
<proteinExistence type="predicted"/>
<gene>
    <name evidence="1" type="ORF">KPNJ2_02679</name>
</gene>
<accession>W8UHQ9</accession>
<name>W8UHQ9_KLEPN</name>